<evidence type="ECO:0000256" key="8">
    <source>
        <dbReference type="ARBA" id="ARBA00022946"/>
    </source>
</evidence>
<evidence type="ECO:0000256" key="9">
    <source>
        <dbReference type="ARBA" id="ARBA00023157"/>
    </source>
</evidence>
<keyword evidence="6 10" id="KW-0547">Nucleotide-binding</keyword>
<organism evidence="11 12">
    <name type="scientific">Paramagnetospirillum magneticum (strain ATCC 700264 / AMB-1)</name>
    <name type="common">Magnetospirillum magneticum</name>
    <dbReference type="NCBI Taxonomy" id="342108"/>
    <lineage>
        <taxon>Bacteria</taxon>
        <taxon>Pseudomonadati</taxon>
        <taxon>Pseudomonadota</taxon>
        <taxon>Alphaproteobacteria</taxon>
        <taxon>Rhodospirillales</taxon>
        <taxon>Magnetospirillaceae</taxon>
        <taxon>Paramagnetospirillum</taxon>
    </lineage>
</organism>
<gene>
    <name evidence="11" type="ordered locus">amb4023</name>
</gene>
<proteinExistence type="inferred from homology"/>
<comment type="catalytic activity">
    <reaction evidence="10">
        <text>L-cysteine + L-glutamate + ATP = gamma-L-glutamyl-L-cysteine + ADP + phosphate + H(+)</text>
        <dbReference type="Rhea" id="RHEA:13285"/>
        <dbReference type="ChEBI" id="CHEBI:15378"/>
        <dbReference type="ChEBI" id="CHEBI:29985"/>
        <dbReference type="ChEBI" id="CHEBI:30616"/>
        <dbReference type="ChEBI" id="CHEBI:35235"/>
        <dbReference type="ChEBI" id="CHEBI:43474"/>
        <dbReference type="ChEBI" id="CHEBI:58173"/>
        <dbReference type="ChEBI" id="CHEBI:456216"/>
        <dbReference type="EC" id="6.3.2.2"/>
    </reaction>
</comment>
<accession>Q2VZZ8</accession>
<reference evidence="11 12" key="1">
    <citation type="journal article" date="2005" name="DNA Res.">
        <title>Complete genome sequence of the facultative anaerobic magnetotactic bacterium Magnetospirillum sp. strain AMB-1.</title>
        <authorList>
            <person name="Matsunaga T."/>
            <person name="Okamura Y."/>
            <person name="Fukuda Y."/>
            <person name="Wahyudi A.T."/>
            <person name="Murase Y."/>
            <person name="Takeyama H."/>
        </authorList>
    </citation>
    <scope>NUCLEOTIDE SEQUENCE [LARGE SCALE GENOMIC DNA]</scope>
    <source>
        <strain evidence="12">ATCC 700264 / AMB-1</strain>
    </source>
</reference>
<keyword evidence="5" id="KW-0317">Glutathione biosynthesis</keyword>
<keyword evidence="7 10" id="KW-0067">ATP-binding</keyword>
<evidence type="ECO:0000256" key="10">
    <source>
        <dbReference type="PIRNR" id="PIRNR017901"/>
    </source>
</evidence>
<dbReference type="InterPro" id="IPR006336">
    <property type="entry name" value="GCS2"/>
</dbReference>
<comment type="similarity">
    <text evidence="10">Belongs to the glutamate--cysteine ligase type 2 family. EgtA subfamily.</text>
</comment>
<dbReference type="InterPro" id="IPR014746">
    <property type="entry name" value="Gln_synth/guanido_kin_cat_dom"/>
</dbReference>
<evidence type="ECO:0000313" key="12">
    <source>
        <dbReference type="Proteomes" id="UP000007058"/>
    </source>
</evidence>
<comment type="similarity">
    <text evidence="2">Belongs to the carboxylate-amine ligase family. Glutamate--cysteine ligase type 2 subfamily.</text>
</comment>
<dbReference type="Gene3D" id="3.30.590.20">
    <property type="match status" value="1"/>
</dbReference>
<keyword evidence="4 10" id="KW-0436">Ligase</keyword>
<dbReference type="GO" id="GO:0005524">
    <property type="term" value="F:ATP binding"/>
    <property type="evidence" value="ECO:0007669"/>
    <property type="project" value="UniProtKB-UniRule"/>
</dbReference>
<sequence>MLSRIIPPMSAPAKPSGEPIAGKHQLVEYLESGCKPKDAWRIGTEHEKFGFSLDDLKPVPYGGDKGIKAMLDGLVGLGWEPVFEGDNVIALHDYCGAAISLEPGGQLELSGGLLDNIHQTAAEVTHHLAQVKHVAQHLGIGFLGVGFQPKWSKDDTPWMPKGRYVIMRRYMPEVGTKGLDMMLRTCTVQVNLDFASEADMVKKLRVSLALQPIATALFAASPFVDGKPSGFISARGDVWTDTDRYRTGGLPFAFDEGMGFERYVDWMLDVPMYFVYRDGKYIDAAGQSFRDFMAGKLPAFPGQLPTMGDWADHLTTAFPDVRLKKFLEMRGADAGPWRRLCALPALWTGLLYDDTALDGAWELVKDWTAEQREALRATVPARGLAATIHGRSVREVAADMLSLASAGLKARGRLNDSGRDETIYLDPIESVVKTGKTASEEMLDAFHTRWRGSIDPIFREYAY</sequence>
<dbReference type="EC" id="6.3.2.2" evidence="10"/>
<dbReference type="EMBL" id="AP007255">
    <property type="protein sequence ID" value="BAE52827.1"/>
    <property type="molecule type" value="Genomic_DNA"/>
</dbReference>
<dbReference type="AlphaFoldDB" id="Q2VZZ8"/>
<keyword evidence="8" id="KW-0809">Transit peptide</keyword>
<keyword evidence="9" id="KW-1015">Disulfide bond</keyword>
<dbReference type="GO" id="GO:0006750">
    <property type="term" value="P:glutathione biosynthetic process"/>
    <property type="evidence" value="ECO:0007669"/>
    <property type="project" value="UniProtKB-UniRule"/>
</dbReference>
<dbReference type="NCBIfam" id="TIGR01436">
    <property type="entry name" value="glu_cys_lig_pln"/>
    <property type="match status" value="1"/>
</dbReference>
<dbReference type="HOGENOM" id="CLU_026610_1_0_5"/>
<dbReference type="PANTHER" id="PTHR34378">
    <property type="entry name" value="GLUTAMATE--CYSTEINE LIGASE, CHLOROPLASTIC"/>
    <property type="match status" value="1"/>
</dbReference>
<comment type="function">
    <text evidence="10">Catalyzes the synthesis of gamma-glutamylcysteine (gamma-GC).</text>
</comment>
<evidence type="ECO:0000313" key="11">
    <source>
        <dbReference type="EMBL" id="BAE52827.1"/>
    </source>
</evidence>
<dbReference type="Proteomes" id="UP000007058">
    <property type="component" value="Chromosome"/>
</dbReference>
<evidence type="ECO:0000256" key="1">
    <source>
        <dbReference type="ARBA" id="ARBA00005006"/>
    </source>
</evidence>
<evidence type="ECO:0000256" key="6">
    <source>
        <dbReference type="ARBA" id="ARBA00022741"/>
    </source>
</evidence>
<protein>
    <recommendedName>
        <fullName evidence="10">Glutamate--cysteine ligase</fullName>
        <ecNumber evidence="10">6.3.2.2</ecNumber>
    </recommendedName>
</protein>
<dbReference type="GO" id="GO:0004357">
    <property type="term" value="F:glutamate-cysteine ligase activity"/>
    <property type="evidence" value="ECO:0007669"/>
    <property type="project" value="UniProtKB-UniRule"/>
</dbReference>
<dbReference type="SUPFAM" id="SSF55931">
    <property type="entry name" value="Glutamine synthetase/guanido kinase"/>
    <property type="match status" value="1"/>
</dbReference>
<evidence type="ECO:0000256" key="5">
    <source>
        <dbReference type="ARBA" id="ARBA00022684"/>
    </source>
</evidence>
<dbReference type="Pfam" id="PF04107">
    <property type="entry name" value="GCS2"/>
    <property type="match status" value="1"/>
</dbReference>
<dbReference type="InterPro" id="IPR011556">
    <property type="entry name" value="Glut_cys_lig_pln_type"/>
</dbReference>
<evidence type="ECO:0000256" key="7">
    <source>
        <dbReference type="ARBA" id="ARBA00022840"/>
    </source>
</evidence>
<dbReference type="STRING" id="342108.amb4023"/>
<dbReference type="InterPro" id="IPR035434">
    <property type="entry name" value="GCL_bact_plant"/>
</dbReference>
<keyword evidence="12" id="KW-1185">Reference proteome</keyword>
<comment type="subunit">
    <text evidence="3">Homodimer or monomer when oxidized or reduced, respectively.</text>
</comment>
<comment type="pathway">
    <text evidence="1">Sulfur metabolism; glutathione biosynthesis; glutathione from L-cysteine and L-glutamate: step 1/2.</text>
</comment>
<name>Q2VZZ8_PARM1</name>
<dbReference type="KEGG" id="mag:amb4023"/>
<dbReference type="PIRSF" id="PIRSF017901">
    <property type="entry name" value="GCL"/>
    <property type="match status" value="1"/>
</dbReference>
<evidence type="ECO:0000256" key="3">
    <source>
        <dbReference type="ARBA" id="ARBA00011153"/>
    </source>
</evidence>
<evidence type="ECO:0000256" key="2">
    <source>
        <dbReference type="ARBA" id="ARBA00010253"/>
    </source>
</evidence>
<evidence type="ECO:0000256" key="4">
    <source>
        <dbReference type="ARBA" id="ARBA00022598"/>
    </source>
</evidence>
<dbReference type="PANTHER" id="PTHR34378:SF1">
    <property type="entry name" value="GLUTAMATE--CYSTEINE LIGASE, CHLOROPLASTIC"/>
    <property type="match status" value="1"/>
</dbReference>